<comment type="function">
    <text evidence="11">Responsible for channeling the electrons from the oxidation of dihydroorotate from the FMN redox center in the PyrD type B subunit to the ultimate electron acceptor NAD(+).</text>
</comment>
<evidence type="ECO:0000256" key="3">
    <source>
        <dbReference type="ARBA" id="ARBA00022630"/>
    </source>
</evidence>
<dbReference type="CDD" id="cd06218">
    <property type="entry name" value="DHOD_e_trans"/>
    <property type="match status" value="1"/>
</dbReference>
<evidence type="ECO:0000256" key="6">
    <source>
        <dbReference type="ARBA" id="ARBA00022827"/>
    </source>
</evidence>
<evidence type="ECO:0000256" key="2">
    <source>
        <dbReference type="ARBA" id="ARBA00022448"/>
    </source>
</evidence>
<dbReference type="InterPro" id="IPR012165">
    <property type="entry name" value="Cyt_c3_hydrogenase_gsu"/>
</dbReference>
<feature type="binding site" evidence="11 13">
    <location>
        <position position="224"/>
    </location>
    <ligand>
        <name>[2Fe-2S] cluster</name>
        <dbReference type="ChEBI" id="CHEBI:190135"/>
    </ligand>
</feature>
<keyword evidence="7 11" id="KW-0665">Pyrimidine biosynthesis</keyword>
<feature type="binding site" evidence="11 13">
    <location>
        <position position="227"/>
    </location>
    <ligand>
        <name>[2Fe-2S] cluster</name>
        <dbReference type="ChEBI" id="CHEBI:190135"/>
    </ligand>
</feature>
<evidence type="ECO:0000313" key="16">
    <source>
        <dbReference type="Proteomes" id="UP000705867"/>
    </source>
</evidence>
<evidence type="ECO:0000256" key="8">
    <source>
        <dbReference type="ARBA" id="ARBA00022982"/>
    </source>
</evidence>
<comment type="cofactor">
    <cofactor evidence="11">
        <name>[2Fe-2S] cluster</name>
        <dbReference type="ChEBI" id="CHEBI:190135"/>
    </cofactor>
    <text evidence="11">Binds 1 [2Fe-2S] cluster per subunit.</text>
</comment>
<evidence type="ECO:0000256" key="11">
    <source>
        <dbReference type="HAMAP-Rule" id="MF_01211"/>
    </source>
</evidence>
<keyword evidence="10 11" id="KW-0411">Iron-sulfur</keyword>
<evidence type="ECO:0000256" key="1">
    <source>
        <dbReference type="ARBA" id="ARBA00006422"/>
    </source>
</evidence>
<name>A0A953LVS2_9BACT</name>
<dbReference type="Gene3D" id="3.40.50.80">
    <property type="entry name" value="Nucleotide-binding domain of ferredoxin-NADP reductase (FNR) module"/>
    <property type="match status" value="1"/>
</dbReference>
<dbReference type="Pfam" id="PF10418">
    <property type="entry name" value="DHODB_Fe-S_bind"/>
    <property type="match status" value="1"/>
</dbReference>
<dbReference type="PROSITE" id="PS51384">
    <property type="entry name" value="FAD_FR"/>
    <property type="match status" value="1"/>
</dbReference>
<dbReference type="GO" id="GO:0050660">
    <property type="term" value="F:flavin adenine dinucleotide binding"/>
    <property type="evidence" value="ECO:0007669"/>
    <property type="project" value="InterPro"/>
</dbReference>
<feature type="binding site" evidence="11 12">
    <location>
        <begin position="53"/>
        <end position="56"/>
    </location>
    <ligand>
        <name>FAD</name>
        <dbReference type="ChEBI" id="CHEBI:57692"/>
    </ligand>
</feature>
<dbReference type="GO" id="GO:0046872">
    <property type="term" value="F:metal ion binding"/>
    <property type="evidence" value="ECO:0007669"/>
    <property type="project" value="UniProtKB-KW"/>
</dbReference>
<evidence type="ECO:0000256" key="12">
    <source>
        <dbReference type="PIRSR" id="PIRSR006816-1"/>
    </source>
</evidence>
<proteinExistence type="inferred from homology"/>
<accession>A0A953LVS2</accession>
<dbReference type="InterPro" id="IPR019480">
    <property type="entry name" value="Dihydroorotate_DH_Fe-S-bd"/>
</dbReference>
<dbReference type="InterPro" id="IPR017927">
    <property type="entry name" value="FAD-bd_FR_type"/>
</dbReference>
<keyword evidence="5 11" id="KW-0479">Metal-binding</keyword>
<dbReference type="InterPro" id="IPR037117">
    <property type="entry name" value="Dihydroorotate_DH_ele_sf"/>
</dbReference>
<keyword evidence="8 11" id="KW-0249">Electron transport</keyword>
<feature type="binding site" evidence="11 13">
    <location>
        <position position="239"/>
    </location>
    <ligand>
        <name>[2Fe-2S] cluster</name>
        <dbReference type="ChEBI" id="CHEBI:190135"/>
    </ligand>
</feature>
<comment type="subunit">
    <text evidence="11">Heterotetramer of 2 PyrK and 2 PyrD type B subunits.</text>
</comment>
<evidence type="ECO:0000256" key="7">
    <source>
        <dbReference type="ARBA" id="ARBA00022975"/>
    </source>
</evidence>
<dbReference type="PANTHER" id="PTHR43513:SF3">
    <property type="entry name" value="DIHYDROOROTATE DEHYDROGENASE B (NAD(+)), ELECTRON TRANSFER SUBUNIT-RELATED"/>
    <property type="match status" value="1"/>
</dbReference>
<dbReference type="Gene3D" id="2.40.30.10">
    <property type="entry name" value="Translation factors"/>
    <property type="match status" value="1"/>
</dbReference>
<dbReference type="GO" id="GO:0009055">
    <property type="term" value="F:electron transfer activity"/>
    <property type="evidence" value="ECO:0007669"/>
    <property type="project" value="UniProtKB-UniRule"/>
</dbReference>
<dbReference type="EMBL" id="JAIOIV010000024">
    <property type="protein sequence ID" value="MBZ0155176.1"/>
    <property type="molecule type" value="Genomic_DNA"/>
</dbReference>
<comment type="cofactor">
    <cofactor evidence="13">
        <name>[2Fe-2S] cluster</name>
        <dbReference type="ChEBI" id="CHEBI:190135"/>
    </cofactor>
    <text evidence="13">Binds 1 [2Fe-2S] cluster per subunit.</text>
</comment>
<dbReference type="SUPFAM" id="SSF52343">
    <property type="entry name" value="Ferredoxin reductase-like, C-terminal NADP-linked domain"/>
    <property type="match status" value="1"/>
</dbReference>
<dbReference type="SUPFAM" id="SSF63380">
    <property type="entry name" value="Riboflavin synthase domain-like"/>
    <property type="match status" value="1"/>
</dbReference>
<keyword evidence="3 11" id="KW-0285">Flavoprotein</keyword>
<dbReference type="AlphaFoldDB" id="A0A953LVS2"/>
<reference evidence="15" key="2">
    <citation type="submission" date="2021-08" db="EMBL/GenBank/DDBJ databases">
        <authorList>
            <person name="Dalcin Martins P."/>
        </authorList>
    </citation>
    <scope>NUCLEOTIDE SEQUENCE</scope>
    <source>
        <strain evidence="15">MAG_39</strain>
    </source>
</reference>
<reference evidence="15" key="1">
    <citation type="journal article" date="2021" name="bioRxiv">
        <title>Unraveling nitrogen, sulfur and carbon metabolic pathways and microbial community transcriptional responses to substrate deprivation and toxicity stresses in a bioreactor mimicking anoxic brackish coastal sediment conditions.</title>
        <authorList>
            <person name="Martins P.D."/>
            <person name="Echeveste M.J."/>
            <person name="Arshad A."/>
            <person name="Kurth J."/>
            <person name="Ouboter H."/>
            <person name="Jetten M.S.M."/>
            <person name="Welte C.U."/>
        </authorList>
    </citation>
    <scope>NUCLEOTIDE SEQUENCE</scope>
    <source>
        <strain evidence="15">MAG_39</strain>
    </source>
</reference>
<dbReference type="HAMAP" id="MF_01211">
    <property type="entry name" value="DHODB_Fe_S_bind"/>
    <property type="match status" value="1"/>
</dbReference>
<evidence type="ECO:0000256" key="13">
    <source>
        <dbReference type="PIRSR" id="PIRSR006816-2"/>
    </source>
</evidence>
<evidence type="ECO:0000256" key="9">
    <source>
        <dbReference type="ARBA" id="ARBA00023004"/>
    </source>
</evidence>
<feature type="binding site" evidence="11 13">
    <location>
        <position position="219"/>
    </location>
    <ligand>
        <name>[2Fe-2S] cluster</name>
        <dbReference type="ChEBI" id="CHEBI:190135"/>
    </ligand>
</feature>
<sequence>MHKYFNAAVDEHRFVSKHFKLLRLRPLSEAADPEPGQFYMLQAGDTSDPLLKRPFSIFTREDGTLSFLYRIRGKGTQSLARFRQGDCIRVIGPLGNRYPVPQGDFIAVAGGIGIASLLSLLGRYPGSAHLFYGARSAEELVMGEEAKRVAKEVVISTDDGSAGMRGTITDLLAVRLEMTTGPLLPLYACGPTPMLRELHRIVAKKGVRCDVSLEEHMACGVGACLGCVVKTTSGYRRVCKEGPVFDMEELAW</sequence>
<dbReference type="Gene3D" id="2.10.240.10">
    <property type="entry name" value="Dihydroorotate dehydrogenase, electron transfer subunit"/>
    <property type="match status" value="1"/>
</dbReference>
<evidence type="ECO:0000313" key="15">
    <source>
        <dbReference type="EMBL" id="MBZ0155176.1"/>
    </source>
</evidence>
<keyword evidence="4 11" id="KW-0001">2Fe-2S</keyword>
<organism evidence="15 16">
    <name type="scientific">Candidatus Nitrobium versatile</name>
    <dbReference type="NCBI Taxonomy" id="2884831"/>
    <lineage>
        <taxon>Bacteria</taxon>
        <taxon>Pseudomonadati</taxon>
        <taxon>Nitrospirota</taxon>
        <taxon>Nitrospiria</taxon>
        <taxon>Nitrospirales</taxon>
        <taxon>Nitrospiraceae</taxon>
        <taxon>Candidatus Nitrobium</taxon>
    </lineage>
</organism>
<dbReference type="PANTHER" id="PTHR43513">
    <property type="entry name" value="DIHYDROOROTATE DEHYDROGENASE B (NAD(+)), ELECTRON TRANSFER SUBUNIT"/>
    <property type="match status" value="1"/>
</dbReference>
<feature type="domain" description="FAD-binding FR-type" evidence="14">
    <location>
        <begin position="2"/>
        <end position="100"/>
    </location>
</feature>
<comment type="caution">
    <text evidence="15">The sequence shown here is derived from an EMBL/GenBank/DDBJ whole genome shotgun (WGS) entry which is preliminary data.</text>
</comment>
<dbReference type="PIRSF" id="PIRSF006816">
    <property type="entry name" value="Cyc3_hyd_g"/>
    <property type="match status" value="1"/>
</dbReference>
<dbReference type="Proteomes" id="UP000705867">
    <property type="component" value="Unassembled WGS sequence"/>
</dbReference>
<feature type="binding site" evidence="11 12">
    <location>
        <begin position="68"/>
        <end position="70"/>
    </location>
    <ligand>
        <name>FAD</name>
        <dbReference type="ChEBI" id="CHEBI:57692"/>
    </ligand>
</feature>
<comment type="similarity">
    <text evidence="1 11">Belongs to the PyrK family.</text>
</comment>
<keyword evidence="9 11" id="KW-0408">Iron</keyword>
<feature type="binding site" evidence="11 12">
    <location>
        <begin position="75"/>
        <end position="76"/>
    </location>
    <ligand>
        <name>FAD</name>
        <dbReference type="ChEBI" id="CHEBI:57692"/>
    </ligand>
</feature>
<dbReference type="InterPro" id="IPR017938">
    <property type="entry name" value="Riboflavin_synthase-like_b-brl"/>
</dbReference>
<keyword evidence="6 11" id="KW-0274">FAD</keyword>
<dbReference type="InterPro" id="IPR039261">
    <property type="entry name" value="FNR_nucleotide-bd"/>
</dbReference>
<evidence type="ECO:0000256" key="10">
    <source>
        <dbReference type="ARBA" id="ARBA00023014"/>
    </source>
</evidence>
<comment type="pathway">
    <text evidence="11">Pyrimidine metabolism; UMP biosynthesis via de novo pathway; orotate from (S)-dihydroorotate (NAD(+) route): step 1/1.</text>
</comment>
<dbReference type="GO" id="GO:0051537">
    <property type="term" value="F:2 iron, 2 sulfur cluster binding"/>
    <property type="evidence" value="ECO:0007669"/>
    <property type="project" value="UniProtKB-KW"/>
</dbReference>
<dbReference type="InterPro" id="IPR023455">
    <property type="entry name" value="Dihydroorotate_DHASE_ETsu"/>
</dbReference>
<gene>
    <name evidence="11" type="primary">pyrK</name>
    <name evidence="15" type="ORF">K8I29_03050</name>
</gene>
<keyword evidence="2 11" id="KW-0813">Transport</keyword>
<comment type="cofactor">
    <cofactor evidence="11 12">
        <name>FAD</name>
        <dbReference type="ChEBI" id="CHEBI:57692"/>
    </cofactor>
    <text evidence="11 12">Binds 1 FAD per subunit.</text>
</comment>
<evidence type="ECO:0000259" key="14">
    <source>
        <dbReference type="PROSITE" id="PS51384"/>
    </source>
</evidence>
<evidence type="ECO:0000256" key="5">
    <source>
        <dbReference type="ARBA" id="ARBA00022723"/>
    </source>
</evidence>
<dbReference type="InterPro" id="IPR050353">
    <property type="entry name" value="PyrK_electron_transfer"/>
</dbReference>
<dbReference type="GO" id="GO:0016491">
    <property type="term" value="F:oxidoreductase activity"/>
    <property type="evidence" value="ECO:0007669"/>
    <property type="project" value="InterPro"/>
</dbReference>
<protein>
    <recommendedName>
        <fullName evidence="11">Dihydroorotate dehydrogenase B (NAD(+)), electron transfer subunit</fullName>
    </recommendedName>
    <alternativeName>
        <fullName evidence="11">Dihydroorotate oxidase B, electron transfer subunit</fullName>
    </alternativeName>
</protein>
<dbReference type="GO" id="GO:0044205">
    <property type="term" value="P:'de novo' UMP biosynthetic process"/>
    <property type="evidence" value="ECO:0007669"/>
    <property type="project" value="UniProtKB-UniRule"/>
</dbReference>
<evidence type="ECO:0000256" key="4">
    <source>
        <dbReference type="ARBA" id="ARBA00022714"/>
    </source>
</evidence>